<accession>A0ABP0YAD0</accession>
<evidence type="ECO:0000313" key="1">
    <source>
        <dbReference type="EMBL" id="CAK9316947.1"/>
    </source>
</evidence>
<protein>
    <submittedName>
        <fullName evidence="1">Uncharacterized protein</fullName>
    </submittedName>
</protein>
<keyword evidence="2" id="KW-1185">Reference proteome</keyword>
<proteinExistence type="predicted"/>
<organism evidence="1 2">
    <name type="scientific">Citrullus colocynthis</name>
    <name type="common">colocynth</name>
    <dbReference type="NCBI Taxonomy" id="252529"/>
    <lineage>
        <taxon>Eukaryota</taxon>
        <taxon>Viridiplantae</taxon>
        <taxon>Streptophyta</taxon>
        <taxon>Embryophyta</taxon>
        <taxon>Tracheophyta</taxon>
        <taxon>Spermatophyta</taxon>
        <taxon>Magnoliopsida</taxon>
        <taxon>eudicotyledons</taxon>
        <taxon>Gunneridae</taxon>
        <taxon>Pentapetalae</taxon>
        <taxon>rosids</taxon>
        <taxon>fabids</taxon>
        <taxon>Cucurbitales</taxon>
        <taxon>Cucurbitaceae</taxon>
        <taxon>Benincaseae</taxon>
        <taxon>Citrullus</taxon>
    </lineage>
</organism>
<reference evidence="1 2" key="1">
    <citation type="submission" date="2024-03" db="EMBL/GenBank/DDBJ databases">
        <authorList>
            <person name="Gkanogiannis A."/>
            <person name="Becerra Lopez-Lavalle L."/>
        </authorList>
    </citation>
    <scope>NUCLEOTIDE SEQUENCE [LARGE SCALE GENOMIC DNA]</scope>
</reference>
<name>A0ABP0YAD0_9ROSI</name>
<dbReference type="Proteomes" id="UP001642487">
    <property type="component" value="Chromosome 3"/>
</dbReference>
<dbReference type="EMBL" id="OZ021737">
    <property type="protein sequence ID" value="CAK9316947.1"/>
    <property type="molecule type" value="Genomic_DNA"/>
</dbReference>
<sequence>MSEWAQKREFSSAFGECFSTEALSLQGKRGNLEFLFLLLLLLPPPIEDRILKQWRLLLLSEQITAAKKAR</sequence>
<gene>
    <name evidence="1" type="ORF">CITCOLO1_LOCUS8831</name>
</gene>
<evidence type="ECO:0000313" key="2">
    <source>
        <dbReference type="Proteomes" id="UP001642487"/>
    </source>
</evidence>